<dbReference type="CDD" id="cd11029">
    <property type="entry name" value="CYP107-like"/>
    <property type="match status" value="1"/>
</dbReference>
<protein>
    <submittedName>
        <fullName evidence="9">Cytochrome P450</fullName>
    </submittedName>
</protein>
<evidence type="ECO:0000256" key="3">
    <source>
        <dbReference type="ARBA" id="ARBA00022723"/>
    </source>
</evidence>
<evidence type="ECO:0000256" key="1">
    <source>
        <dbReference type="ARBA" id="ARBA00010617"/>
    </source>
</evidence>
<dbReference type="Pfam" id="PF00067">
    <property type="entry name" value="p450"/>
    <property type="match status" value="1"/>
</dbReference>
<evidence type="ECO:0000256" key="8">
    <source>
        <dbReference type="SAM" id="MobiDB-lite"/>
    </source>
</evidence>
<dbReference type="PROSITE" id="PS00086">
    <property type="entry name" value="CYTOCHROME_P450"/>
    <property type="match status" value="1"/>
</dbReference>
<keyword evidence="6 7" id="KW-0503">Monooxygenase</keyword>
<dbReference type="PRINTS" id="PR00359">
    <property type="entry name" value="BP450"/>
</dbReference>
<dbReference type="SUPFAM" id="SSF48264">
    <property type="entry name" value="Cytochrome P450"/>
    <property type="match status" value="1"/>
</dbReference>
<dbReference type="GO" id="GO:0020037">
    <property type="term" value="F:heme binding"/>
    <property type="evidence" value="ECO:0007669"/>
    <property type="project" value="InterPro"/>
</dbReference>
<name>A0A4D4K6A4_9ACTN</name>
<dbReference type="Proteomes" id="UP000299290">
    <property type="component" value="Unassembled WGS sequence"/>
</dbReference>
<dbReference type="AlphaFoldDB" id="A0A4D4K6A4"/>
<dbReference type="PANTHER" id="PTHR46696">
    <property type="entry name" value="P450, PUTATIVE (EUROFUNG)-RELATED"/>
    <property type="match status" value="1"/>
</dbReference>
<dbReference type="GO" id="GO:0004497">
    <property type="term" value="F:monooxygenase activity"/>
    <property type="evidence" value="ECO:0007669"/>
    <property type="project" value="UniProtKB-KW"/>
</dbReference>
<dbReference type="InterPro" id="IPR001128">
    <property type="entry name" value="Cyt_P450"/>
</dbReference>
<dbReference type="GO" id="GO:0005506">
    <property type="term" value="F:iron ion binding"/>
    <property type="evidence" value="ECO:0007669"/>
    <property type="project" value="InterPro"/>
</dbReference>
<evidence type="ECO:0000256" key="2">
    <source>
        <dbReference type="ARBA" id="ARBA00022617"/>
    </source>
</evidence>
<organism evidence="9 10">
    <name type="scientific">Streptomyces antimycoticus</name>
    <dbReference type="NCBI Taxonomy" id="68175"/>
    <lineage>
        <taxon>Bacteria</taxon>
        <taxon>Bacillati</taxon>
        <taxon>Actinomycetota</taxon>
        <taxon>Actinomycetes</taxon>
        <taxon>Kitasatosporales</taxon>
        <taxon>Streptomycetaceae</taxon>
        <taxon>Streptomyces</taxon>
        <taxon>Streptomyces violaceusniger group</taxon>
    </lineage>
</organism>
<reference evidence="9 10" key="1">
    <citation type="journal article" date="2020" name="Int. J. Syst. Evol. Microbiol.">
        <title>Reclassification of Streptomyces castelarensis and Streptomyces sporoclivatus as later heterotypic synonyms of Streptomyces antimycoticus.</title>
        <authorList>
            <person name="Komaki H."/>
            <person name="Tamura T."/>
        </authorList>
    </citation>
    <scope>NUCLEOTIDE SEQUENCE [LARGE SCALE GENOMIC DNA]</scope>
    <source>
        <strain evidence="9 10">NBRC 12839</strain>
    </source>
</reference>
<comment type="similarity">
    <text evidence="1 7">Belongs to the cytochrome P450 family.</text>
</comment>
<evidence type="ECO:0000256" key="5">
    <source>
        <dbReference type="ARBA" id="ARBA00023004"/>
    </source>
</evidence>
<dbReference type="Gene3D" id="1.10.630.10">
    <property type="entry name" value="Cytochrome P450"/>
    <property type="match status" value="1"/>
</dbReference>
<dbReference type="InterPro" id="IPR002397">
    <property type="entry name" value="Cyt_P450_B"/>
</dbReference>
<dbReference type="EMBL" id="BJHV01000001">
    <property type="protein sequence ID" value="GDY43624.1"/>
    <property type="molecule type" value="Genomic_DNA"/>
</dbReference>
<dbReference type="InterPro" id="IPR036396">
    <property type="entry name" value="Cyt_P450_sf"/>
</dbReference>
<dbReference type="InterPro" id="IPR017972">
    <property type="entry name" value="Cyt_P450_CS"/>
</dbReference>
<proteinExistence type="inferred from homology"/>
<feature type="region of interest" description="Disordered" evidence="8">
    <location>
        <begin position="1"/>
        <end position="30"/>
    </location>
</feature>
<feature type="compositionally biased region" description="Polar residues" evidence="8">
    <location>
        <begin position="1"/>
        <end position="19"/>
    </location>
</feature>
<evidence type="ECO:0000313" key="10">
    <source>
        <dbReference type="Proteomes" id="UP000299290"/>
    </source>
</evidence>
<accession>A0A4D4K6A4</accession>
<keyword evidence="4 7" id="KW-0560">Oxidoreductase</keyword>
<evidence type="ECO:0000313" key="9">
    <source>
        <dbReference type="EMBL" id="GDY43624.1"/>
    </source>
</evidence>
<keyword evidence="10" id="KW-1185">Reference proteome</keyword>
<feature type="compositionally biased region" description="Basic and acidic residues" evidence="8">
    <location>
        <begin position="21"/>
        <end position="30"/>
    </location>
</feature>
<sequence length="443" mass="48805">MRRGSAENTAINGSETSFTHCVRDMRPGPIERTRHMAEETSRTPELLGEDFIRDPYPVYARLREQAPVARVVLGGAPMWLVLRHEAARAALTDPNLHKDPERCARLAAEHAGIDPVEQPAAKSPGQRMLVEHMLGMDPPHHTRLRKLVAKAFTARQIQALRPRIEHTVGALLDDIAGQGEVDLLKVFAFPLPLTVISEMIGVPEADQAAFGAWSNALTVAVQPQEMHRIADEMAEYLTGLIAAKRAAPADDLISGLIQARDDEDRLSENELVSMVFQLLVAGYETTAHLIGNGMLALLRHPDQLAALRADRSLLRGAVEEFCRYDNSLHLNTLSVTTEPVEIAGVRVPADEFVIVSLGSANHDPERFEDPERFDIRREAGGHLAFGHGIHHCMGAPLARLQTEIAVGALLDRFARIELAVAPKELRREMNLTRGLESLPVRLG</sequence>
<evidence type="ECO:0000256" key="6">
    <source>
        <dbReference type="ARBA" id="ARBA00023033"/>
    </source>
</evidence>
<comment type="caution">
    <text evidence="9">The sequence shown here is derived from an EMBL/GenBank/DDBJ whole genome shotgun (WGS) entry which is preliminary data.</text>
</comment>
<keyword evidence="3 7" id="KW-0479">Metal-binding</keyword>
<dbReference type="PANTHER" id="PTHR46696:SF1">
    <property type="entry name" value="CYTOCHROME P450 YJIB-RELATED"/>
    <property type="match status" value="1"/>
</dbReference>
<keyword evidence="2 7" id="KW-0349">Heme</keyword>
<dbReference type="FunFam" id="1.10.630.10:FF:000018">
    <property type="entry name" value="Cytochrome P450 monooxygenase"/>
    <property type="match status" value="1"/>
</dbReference>
<gene>
    <name evidence="9" type="ORF">SANT12839_045060</name>
</gene>
<dbReference type="GO" id="GO:0016705">
    <property type="term" value="F:oxidoreductase activity, acting on paired donors, with incorporation or reduction of molecular oxygen"/>
    <property type="evidence" value="ECO:0007669"/>
    <property type="project" value="InterPro"/>
</dbReference>
<keyword evidence="5 7" id="KW-0408">Iron</keyword>
<evidence type="ECO:0000256" key="7">
    <source>
        <dbReference type="RuleBase" id="RU000461"/>
    </source>
</evidence>
<evidence type="ECO:0000256" key="4">
    <source>
        <dbReference type="ARBA" id="ARBA00023002"/>
    </source>
</evidence>